<gene>
    <name evidence="1" type="ORF">IC230_12570</name>
</gene>
<name>A0A927GDN3_9BACT</name>
<organism evidence="1 2">
    <name type="scientific">Spirosoma validum</name>
    <dbReference type="NCBI Taxonomy" id="2771355"/>
    <lineage>
        <taxon>Bacteria</taxon>
        <taxon>Pseudomonadati</taxon>
        <taxon>Bacteroidota</taxon>
        <taxon>Cytophagia</taxon>
        <taxon>Cytophagales</taxon>
        <taxon>Cytophagaceae</taxon>
        <taxon>Spirosoma</taxon>
    </lineage>
</organism>
<dbReference type="AlphaFoldDB" id="A0A927GDN3"/>
<reference evidence="1" key="1">
    <citation type="submission" date="2020-09" db="EMBL/GenBank/DDBJ databases">
        <authorList>
            <person name="Kim M.K."/>
        </authorList>
    </citation>
    <scope>NUCLEOTIDE SEQUENCE</scope>
    <source>
        <strain evidence="1">BT704</strain>
    </source>
</reference>
<sequence length="134" mass="15779">MQTENQPQPAVLTFRDPGIRQIMREAAYQLAKELREYIELSELRYQTLTHDKFEHVRSLPPIEDSVRSGFNSTYDSRYQALVTFFIQFDDQRHTDVAQFGTLHVQERSMPYTEAVKIIKARIGWLLINADEMQI</sequence>
<comment type="caution">
    <text evidence="1">The sequence shown here is derived from an EMBL/GenBank/DDBJ whole genome shotgun (WGS) entry which is preliminary data.</text>
</comment>
<dbReference type="EMBL" id="JACXAA010000004">
    <property type="protein sequence ID" value="MBD2753730.1"/>
    <property type="molecule type" value="Genomic_DNA"/>
</dbReference>
<dbReference type="Proteomes" id="UP000653797">
    <property type="component" value="Unassembled WGS sequence"/>
</dbReference>
<evidence type="ECO:0000313" key="1">
    <source>
        <dbReference type="EMBL" id="MBD2753730.1"/>
    </source>
</evidence>
<proteinExistence type="predicted"/>
<protein>
    <submittedName>
        <fullName evidence="1">Uncharacterized protein</fullName>
    </submittedName>
</protein>
<keyword evidence="2" id="KW-1185">Reference proteome</keyword>
<accession>A0A927GDN3</accession>
<dbReference type="RefSeq" id="WP_191039378.1">
    <property type="nucleotide sequence ID" value="NZ_JACXAA010000004.1"/>
</dbReference>
<evidence type="ECO:0000313" key="2">
    <source>
        <dbReference type="Proteomes" id="UP000653797"/>
    </source>
</evidence>